<dbReference type="Gene3D" id="3.30.200.20">
    <property type="entry name" value="Phosphorylase Kinase, domain 1"/>
    <property type="match status" value="1"/>
</dbReference>
<dbReference type="InterPro" id="IPR015285">
    <property type="entry name" value="RIO2_wHTH_N"/>
</dbReference>
<dbReference type="PROSITE" id="PS01245">
    <property type="entry name" value="RIO1"/>
    <property type="match status" value="1"/>
</dbReference>
<name>A0A0J0XXZ6_9TREE</name>
<dbReference type="Pfam" id="PF01163">
    <property type="entry name" value="RIO1"/>
    <property type="match status" value="1"/>
</dbReference>
<dbReference type="GO" id="GO:0030688">
    <property type="term" value="C:preribosome, small subunit precursor"/>
    <property type="evidence" value="ECO:0007669"/>
    <property type="project" value="TreeGrafter"/>
</dbReference>
<evidence type="ECO:0000256" key="8">
    <source>
        <dbReference type="ARBA" id="ARBA00022777"/>
    </source>
</evidence>
<dbReference type="Proteomes" id="UP000053611">
    <property type="component" value="Unassembled WGS sequence"/>
</dbReference>
<feature type="compositionally biased region" description="Basic and acidic residues" evidence="15">
    <location>
        <begin position="515"/>
        <end position="524"/>
    </location>
</feature>
<protein>
    <recommendedName>
        <fullName evidence="13">Serine/threonine-protein kinase RIO2</fullName>
        <ecNumber evidence="3">2.7.11.1</ecNumber>
    </recommendedName>
    <alternativeName>
        <fullName evidence="14">Serine/threonine-protein kinase rio2</fullName>
    </alternativeName>
</protein>
<dbReference type="GO" id="GO:0005634">
    <property type="term" value="C:nucleus"/>
    <property type="evidence" value="ECO:0007669"/>
    <property type="project" value="TreeGrafter"/>
</dbReference>
<evidence type="ECO:0000256" key="4">
    <source>
        <dbReference type="ARBA" id="ARBA00022527"/>
    </source>
</evidence>
<feature type="region of interest" description="Disordered" evidence="15">
    <location>
        <begin position="306"/>
        <end position="370"/>
    </location>
</feature>
<keyword evidence="6" id="KW-0479">Metal-binding</keyword>
<keyword evidence="4" id="KW-0723">Serine/threonine-protein kinase</keyword>
<dbReference type="Gene3D" id="1.10.510.10">
    <property type="entry name" value="Transferase(Phosphotransferase) domain 1"/>
    <property type="match status" value="1"/>
</dbReference>
<evidence type="ECO:0000256" key="6">
    <source>
        <dbReference type="ARBA" id="ARBA00022723"/>
    </source>
</evidence>
<comment type="similarity">
    <text evidence="2">Belongs to the protein kinase superfamily. RIO-type Ser/Thr kinase family.</text>
</comment>
<dbReference type="STRING" id="879819.A0A0J0XXZ6"/>
<dbReference type="EC" id="2.7.11.1" evidence="3"/>
<dbReference type="GO" id="GO:0005829">
    <property type="term" value="C:cytosol"/>
    <property type="evidence" value="ECO:0007669"/>
    <property type="project" value="TreeGrafter"/>
</dbReference>
<dbReference type="PANTHER" id="PTHR45852:SF1">
    <property type="entry name" value="SERINE_THREONINE-PROTEIN KINASE RIO2"/>
    <property type="match status" value="1"/>
</dbReference>
<dbReference type="GO" id="GO:0005524">
    <property type="term" value="F:ATP binding"/>
    <property type="evidence" value="ECO:0007669"/>
    <property type="project" value="UniProtKB-KW"/>
</dbReference>
<gene>
    <name evidence="17" type="ORF">CC85DRAFT_268477</name>
</gene>
<dbReference type="InterPro" id="IPR036390">
    <property type="entry name" value="WH_DNA-bd_sf"/>
</dbReference>
<dbReference type="EMBL" id="KQ087179">
    <property type="protein sequence ID" value="KLT45915.1"/>
    <property type="molecule type" value="Genomic_DNA"/>
</dbReference>
<dbReference type="GO" id="GO:0004674">
    <property type="term" value="F:protein serine/threonine kinase activity"/>
    <property type="evidence" value="ECO:0007669"/>
    <property type="project" value="UniProtKB-KW"/>
</dbReference>
<dbReference type="FunFam" id="1.10.10.10:FF:000053">
    <property type="entry name" value="Serine/threonine-protein kinase RIO2"/>
    <property type="match status" value="1"/>
</dbReference>
<dbReference type="InterPro" id="IPR018934">
    <property type="entry name" value="RIO_dom"/>
</dbReference>
<dbReference type="SMART" id="SM00090">
    <property type="entry name" value="RIO"/>
    <property type="match status" value="1"/>
</dbReference>
<evidence type="ECO:0000256" key="15">
    <source>
        <dbReference type="SAM" id="MobiDB-lite"/>
    </source>
</evidence>
<keyword evidence="7" id="KW-0547">Nucleotide-binding</keyword>
<accession>A0A0J0XXZ6</accession>
<evidence type="ECO:0000256" key="3">
    <source>
        <dbReference type="ARBA" id="ARBA00012513"/>
    </source>
</evidence>
<organism evidence="17 18">
    <name type="scientific">Cutaneotrichosporon oleaginosum</name>
    <dbReference type="NCBI Taxonomy" id="879819"/>
    <lineage>
        <taxon>Eukaryota</taxon>
        <taxon>Fungi</taxon>
        <taxon>Dikarya</taxon>
        <taxon>Basidiomycota</taxon>
        <taxon>Agaricomycotina</taxon>
        <taxon>Tremellomycetes</taxon>
        <taxon>Trichosporonales</taxon>
        <taxon>Trichosporonaceae</taxon>
        <taxon>Cutaneotrichosporon</taxon>
    </lineage>
</organism>
<feature type="domain" description="RIO kinase" evidence="16">
    <location>
        <begin position="65"/>
        <end position="295"/>
    </location>
</feature>
<dbReference type="PANTHER" id="PTHR45852">
    <property type="entry name" value="SER/THR-PROTEIN KINASE RIO2"/>
    <property type="match status" value="1"/>
</dbReference>
<dbReference type="GeneID" id="28981706"/>
<dbReference type="AlphaFoldDB" id="A0A0J0XXZ6"/>
<dbReference type="CDD" id="cd05144">
    <property type="entry name" value="RIO2_C"/>
    <property type="match status" value="1"/>
</dbReference>
<evidence type="ECO:0000256" key="1">
    <source>
        <dbReference type="ARBA" id="ARBA00001946"/>
    </source>
</evidence>
<evidence type="ECO:0000259" key="16">
    <source>
        <dbReference type="SMART" id="SM00090"/>
    </source>
</evidence>
<dbReference type="InterPro" id="IPR036388">
    <property type="entry name" value="WH-like_DNA-bd_sf"/>
</dbReference>
<dbReference type="InterPro" id="IPR011009">
    <property type="entry name" value="Kinase-like_dom_sf"/>
</dbReference>
<evidence type="ECO:0000256" key="5">
    <source>
        <dbReference type="ARBA" id="ARBA00022679"/>
    </source>
</evidence>
<dbReference type="SUPFAM" id="SSF46785">
    <property type="entry name" value="Winged helix' DNA-binding domain"/>
    <property type="match status" value="1"/>
</dbReference>
<comment type="cofactor">
    <cofactor evidence="1">
        <name>Mg(2+)</name>
        <dbReference type="ChEBI" id="CHEBI:18420"/>
    </cofactor>
</comment>
<dbReference type="GO" id="GO:0046872">
    <property type="term" value="F:metal ion binding"/>
    <property type="evidence" value="ECO:0007669"/>
    <property type="project" value="UniProtKB-KW"/>
</dbReference>
<dbReference type="FunFam" id="3.30.200.20:FF:000052">
    <property type="entry name" value="Serine/threonine-protein kinase RIO2"/>
    <property type="match status" value="1"/>
</dbReference>
<dbReference type="SUPFAM" id="SSF56112">
    <property type="entry name" value="Protein kinase-like (PK-like)"/>
    <property type="match status" value="1"/>
</dbReference>
<evidence type="ECO:0000313" key="18">
    <source>
        <dbReference type="Proteomes" id="UP000053611"/>
    </source>
</evidence>
<evidence type="ECO:0000256" key="12">
    <source>
        <dbReference type="ARBA" id="ARBA00048679"/>
    </source>
</evidence>
<evidence type="ECO:0000313" key="17">
    <source>
        <dbReference type="EMBL" id="KLT45915.1"/>
    </source>
</evidence>
<feature type="compositionally biased region" description="Acidic residues" evidence="15">
    <location>
        <begin position="402"/>
        <end position="424"/>
    </location>
</feature>
<proteinExistence type="inferred from homology"/>
<keyword evidence="5" id="KW-0808">Transferase</keyword>
<dbReference type="InterPro" id="IPR018935">
    <property type="entry name" value="RIO_kinase_CS"/>
</dbReference>
<evidence type="ECO:0000256" key="14">
    <source>
        <dbReference type="ARBA" id="ARBA00068837"/>
    </source>
</evidence>
<dbReference type="InterPro" id="IPR000687">
    <property type="entry name" value="RIO_kinase"/>
</dbReference>
<evidence type="ECO:0000256" key="10">
    <source>
        <dbReference type="ARBA" id="ARBA00022842"/>
    </source>
</evidence>
<reference evidence="17 18" key="1">
    <citation type="submission" date="2015-03" db="EMBL/GenBank/DDBJ databases">
        <title>Genomics and transcriptomics of the oil-accumulating basidiomycete yeast T. oleaginosus allow insights into substrate utilization and the diverse evolutionary trajectories of mating systems in fungi.</title>
        <authorList>
            <consortium name="DOE Joint Genome Institute"/>
            <person name="Kourist R."/>
            <person name="Kracht O."/>
            <person name="Bracharz F."/>
            <person name="Lipzen A."/>
            <person name="Nolan M."/>
            <person name="Ohm R."/>
            <person name="Grigoriev I."/>
            <person name="Sun S."/>
            <person name="Heitman J."/>
            <person name="Bruck T."/>
            <person name="Nowrousian M."/>
        </authorList>
    </citation>
    <scope>NUCLEOTIDE SEQUENCE [LARGE SCALE GENOMIC DNA]</scope>
    <source>
        <strain evidence="17 18">IBC0246</strain>
    </source>
</reference>
<feature type="region of interest" description="Disordered" evidence="15">
    <location>
        <begin position="390"/>
        <end position="567"/>
    </location>
</feature>
<evidence type="ECO:0000256" key="13">
    <source>
        <dbReference type="ARBA" id="ARBA00068353"/>
    </source>
</evidence>
<comment type="catalytic activity">
    <reaction evidence="11">
        <text>L-threonyl-[protein] + ATP = O-phospho-L-threonyl-[protein] + ADP + H(+)</text>
        <dbReference type="Rhea" id="RHEA:46608"/>
        <dbReference type="Rhea" id="RHEA-COMP:11060"/>
        <dbReference type="Rhea" id="RHEA-COMP:11605"/>
        <dbReference type="ChEBI" id="CHEBI:15378"/>
        <dbReference type="ChEBI" id="CHEBI:30013"/>
        <dbReference type="ChEBI" id="CHEBI:30616"/>
        <dbReference type="ChEBI" id="CHEBI:61977"/>
        <dbReference type="ChEBI" id="CHEBI:456216"/>
        <dbReference type="EC" id="2.7.11.1"/>
    </reaction>
</comment>
<keyword evidence="10" id="KW-0460">Magnesium</keyword>
<dbReference type="RefSeq" id="XP_018282406.1">
    <property type="nucleotide sequence ID" value="XM_018421103.1"/>
</dbReference>
<dbReference type="Pfam" id="PF09202">
    <property type="entry name" value="Rio2_N"/>
    <property type="match status" value="1"/>
</dbReference>
<evidence type="ECO:0000256" key="11">
    <source>
        <dbReference type="ARBA" id="ARBA00047899"/>
    </source>
</evidence>
<dbReference type="InterPro" id="IPR030484">
    <property type="entry name" value="Rio2"/>
</dbReference>
<comment type="catalytic activity">
    <reaction evidence="12">
        <text>L-seryl-[protein] + ATP = O-phospho-L-seryl-[protein] + ADP + H(+)</text>
        <dbReference type="Rhea" id="RHEA:17989"/>
        <dbReference type="Rhea" id="RHEA-COMP:9863"/>
        <dbReference type="Rhea" id="RHEA-COMP:11604"/>
        <dbReference type="ChEBI" id="CHEBI:15378"/>
        <dbReference type="ChEBI" id="CHEBI:29999"/>
        <dbReference type="ChEBI" id="CHEBI:30616"/>
        <dbReference type="ChEBI" id="CHEBI:83421"/>
        <dbReference type="ChEBI" id="CHEBI:456216"/>
        <dbReference type="EC" id="2.7.11.1"/>
    </reaction>
</comment>
<evidence type="ECO:0000256" key="7">
    <source>
        <dbReference type="ARBA" id="ARBA00022741"/>
    </source>
</evidence>
<dbReference type="OrthoDB" id="10258631at2759"/>
<keyword evidence="9" id="KW-0067">ATP-binding</keyword>
<sequence>MRLDATDLRYITDEEFRVLQAAEMGSRNHEVVPTPLLAEISKLRGGNVAKLCGQLARRNLIARVANTRYDGYRLTYGGLDYLALKTFHKRKPPSVSGVGSKIGVGKESDIYLVQDGEGEKRVLKLHRLGRISFRAIKSKRDYLGKRASASWMYMSRLSAQKEFAFMKVLYDHGFPVPTPIDQSRHCVVMSLVDSQPLRAVMSVPDPAKLYGELMEMIMRFARASLIHGDFNEFNILIKRKTYEAVVIDFPQMVSTHHENAEYFFNRDVNCIRRFFRKRFRFEGTTWPVWADVVAEWDDHEKSLKAADAEGGSTAETEEKEEEKEVGTAASEEGAGVSKTEPSAAPAVKFETPALDVEEKDSEADDADEPQFLRLDLAVEASGFGRDMQRQLEDYMIEVQDIPNEDLSDEEEDDDDDDSDDDEGEEGKAPATEEAPEEAAAKLEKLRLHRLLGNDGDPDDEPPAPVSLYSEEEEEESDSGDSDDSVGPAPSDYTQYVRAPRAPRQRVNVSKVSKLGKVDELRETVAGEMARAARSQGPRTKGTSKVGRAKGHKWKSNASYQIGKDTGW</sequence>
<dbReference type="GO" id="GO:0030490">
    <property type="term" value="P:maturation of SSU-rRNA"/>
    <property type="evidence" value="ECO:0007669"/>
    <property type="project" value="TreeGrafter"/>
</dbReference>
<feature type="compositionally biased region" description="Acidic residues" evidence="15">
    <location>
        <begin position="469"/>
        <end position="483"/>
    </location>
</feature>
<keyword evidence="8" id="KW-0418">Kinase</keyword>
<evidence type="ECO:0000256" key="9">
    <source>
        <dbReference type="ARBA" id="ARBA00022840"/>
    </source>
</evidence>
<evidence type="ECO:0000256" key="2">
    <source>
        <dbReference type="ARBA" id="ARBA00009196"/>
    </source>
</evidence>
<feature type="compositionally biased region" description="Acidic residues" evidence="15">
    <location>
        <begin position="355"/>
        <end position="368"/>
    </location>
</feature>
<keyword evidence="18" id="KW-1185">Reference proteome</keyword>
<dbReference type="Gene3D" id="1.10.10.10">
    <property type="entry name" value="Winged helix-like DNA-binding domain superfamily/Winged helix DNA-binding domain"/>
    <property type="match status" value="1"/>
</dbReference>